<evidence type="ECO:0000256" key="2">
    <source>
        <dbReference type="SAM" id="MobiDB-lite"/>
    </source>
</evidence>
<dbReference type="InterPro" id="IPR013751">
    <property type="entry name" value="ACP_syn_III_N"/>
</dbReference>
<evidence type="ECO:0000313" key="4">
    <source>
        <dbReference type="EMBL" id="GLF95129.1"/>
    </source>
</evidence>
<evidence type="ECO:0000259" key="3">
    <source>
        <dbReference type="Pfam" id="PF08545"/>
    </source>
</evidence>
<name>A0ABQ5NXM7_9ACTN</name>
<dbReference type="Gene3D" id="3.40.47.10">
    <property type="match status" value="2"/>
</dbReference>
<dbReference type="PANTHER" id="PTHR34069">
    <property type="entry name" value="3-OXOACYL-[ACYL-CARRIER-PROTEIN] SYNTHASE 3"/>
    <property type="match status" value="1"/>
</dbReference>
<dbReference type="Pfam" id="PF08545">
    <property type="entry name" value="ACP_syn_III"/>
    <property type="match status" value="1"/>
</dbReference>
<dbReference type="InterPro" id="IPR016039">
    <property type="entry name" value="Thiolase-like"/>
</dbReference>
<organism evidence="4 5">
    <name type="scientific">Streptomyces yaizuensis</name>
    <dbReference type="NCBI Taxonomy" id="2989713"/>
    <lineage>
        <taxon>Bacteria</taxon>
        <taxon>Bacillati</taxon>
        <taxon>Actinomycetota</taxon>
        <taxon>Actinomycetes</taxon>
        <taxon>Kitasatosporales</taxon>
        <taxon>Streptomycetaceae</taxon>
        <taxon>Streptomyces</taxon>
    </lineage>
</organism>
<accession>A0ABQ5NXM7</accession>
<protein>
    <submittedName>
        <fullName evidence="4">Ketoacyl-ACP synthase III family protein</fullName>
    </submittedName>
</protein>
<feature type="domain" description="Beta-ketoacyl-[acyl-carrier-protein] synthase III N-terminal" evidence="3">
    <location>
        <begin position="111"/>
        <end position="176"/>
    </location>
</feature>
<keyword evidence="5" id="KW-1185">Reference proteome</keyword>
<keyword evidence="1" id="KW-0963">Cytoplasm</keyword>
<evidence type="ECO:0000313" key="5">
    <source>
        <dbReference type="Proteomes" id="UP001291653"/>
    </source>
</evidence>
<dbReference type="EMBL" id="BSBI01000004">
    <property type="protein sequence ID" value="GLF95129.1"/>
    <property type="molecule type" value="Genomic_DNA"/>
</dbReference>
<comment type="caution">
    <text evidence="4">The sequence shown here is derived from an EMBL/GenBank/DDBJ whole genome shotgun (WGS) entry which is preliminary data.</text>
</comment>
<dbReference type="RefSeq" id="WP_323447197.1">
    <property type="nucleotide sequence ID" value="NZ_BSBI01000004.1"/>
</dbReference>
<evidence type="ECO:0000256" key="1">
    <source>
        <dbReference type="ARBA" id="ARBA00022490"/>
    </source>
</evidence>
<dbReference type="PANTHER" id="PTHR34069:SF2">
    <property type="entry name" value="BETA-KETOACYL-[ACYL-CARRIER-PROTEIN] SYNTHASE III"/>
    <property type="match status" value="1"/>
</dbReference>
<feature type="region of interest" description="Disordered" evidence="2">
    <location>
        <begin position="334"/>
        <end position="353"/>
    </location>
</feature>
<reference evidence="4 5" key="1">
    <citation type="submission" date="2022-10" db="EMBL/GenBank/DDBJ databases">
        <title>Draft genome sequence of Streptomyces sp. YSPA8.</title>
        <authorList>
            <person name="Moriuchi R."/>
            <person name="Dohra H."/>
            <person name="Yamamura H."/>
            <person name="Kodani S."/>
        </authorList>
    </citation>
    <scope>NUCLEOTIDE SEQUENCE [LARGE SCALE GENOMIC DNA]</scope>
    <source>
        <strain evidence="4 5">YSPA8</strain>
    </source>
</reference>
<proteinExistence type="predicted"/>
<gene>
    <name evidence="4" type="ORF">SYYSPA8_12550</name>
</gene>
<sequence>MRVTPSLSIAAASLWLPDTVSTAEEAAARGAVRLRTAREEGIVQLPQCHDRTVPGMVLEAARAALARAGRTAGDIDLLLHSWAFDRGQGHWLPHYRIAGLLGSRRCHAVGIRQECNGGAGALEAGAARMIADRALTTVLITSGDNFTELHCDRWRGMAVGTPLGDGAAALVLTRGAGPLVVEAIASVSDPSIESDFPSRDPFTPPGGADLRPLAEVSDNWRIQERLRSCLERAALQVLEETGIAPSDPSIRVVLPARSGRTGVATVIIPALPAPLREKVRLYGSHTGHLGAGDLLANVADVLDGTPPPPGSRALFLSTGMGSIATCLLVRAEDATGRHRPGAAPARRSGEPAR</sequence>
<dbReference type="Proteomes" id="UP001291653">
    <property type="component" value="Unassembled WGS sequence"/>
</dbReference>
<dbReference type="SUPFAM" id="SSF53901">
    <property type="entry name" value="Thiolase-like"/>
    <property type="match status" value="1"/>
</dbReference>